<protein>
    <submittedName>
        <fullName evidence="3">Uncharacterized protein</fullName>
    </submittedName>
</protein>
<feature type="region of interest" description="Disordered" evidence="1">
    <location>
        <begin position="1"/>
        <end position="20"/>
    </location>
</feature>
<dbReference type="EMBL" id="BRXW01000380">
    <property type="protein sequence ID" value="GMH49216.1"/>
    <property type="molecule type" value="Genomic_DNA"/>
</dbReference>
<keyword evidence="2" id="KW-0472">Membrane</keyword>
<organism evidence="3 4">
    <name type="scientific">Triparma laevis f. longispina</name>
    <dbReference type="NCBI Taxonomy" id="1714387"/>
    <lineage>
        <taxon>Eukaryota</taxon>
        <taxon>Sar</taxon>
        <taxon>Stramenopiles</taxon>
        <taxon>Ochrophyta</taxon>
        <taxon>Bolidophyceae</taxon>
        <taxon>Parmales</taxon>
        <taxon>Triparmaceae</taxon>
        <taxon>Triparma</taxon>
    </lineage>
</organism>
<proteinExistence type="predicted"/>
<dbReference type="OrthoDB" id="10609035at2759"/>
<evidence type="ECO:0000256" key="2">
    <source>
        <dbReference type="SAM" id="Phobius"/>
    </source>
</evidence>
<evidence type="ECO:0000256" key="1">
    <source>
        <dbReference type="SAM" id="MobiDB-lite"/>
    </source>
</evidence>
<sequence length="109" mass="12605">MAGTKTSKVGGKNLKKESKEQKRLRLLAEKESFDQCRKLLPIFGGILLLLILVFSFYVNSIPPAPLQNIEEQKIDLRDFTVEQLEEMVQQSNDEGFASKIEEYKRMLER</sequence>
<dbReference type="Proteomes" id="UP001165122">
    <property type="component" value="Unassembled WGS sequence"/>
</dbReference>
<dbReference type="AlphaFoldDB" id="A0A9W6ZBI8"/>
<keyword evidence="2" id="KW-0812">Transmembrane</keyword>
<gene>
    <name evidence="3" type="ORF">TrLO_g9965</name>
</gene>
<accession>A0A9W6ZBI8</accession>
<name>A0A9W6ZBI8_9STRA</name>
<feature type="transmembrane region" description="Helical" evidence="2">
    <location>
        <begin position="39"/>
        <end position="58"/>
    </location>
</feature>
<comment type="caution">
    <text evidence="3">The sequence shown here is derived from an EMBL/GenBank/DDBJ whole genome shotgun (WGS) entry which is preliminary data.</text>
</comment>
<keyword evidence="4" id="KW-1185">Reference proteome</keyword>
<keyword evidence="2" id="KW-1133">Transmembrane helix</keyword>
<reference evidence="4" key="1">
    <citation type="journal article" date="2023" name="Commun. Biol.">
        <title>Genome analysis of Parmales, the sister group of diatoms, reveals the evolutionary specialization of diatoms from phago-mixotrophs to photoautotrophs.</title>
        <authorList>
            <person name="Ban H."/>
            <person name="Sato S."/>
            <person name="Yoshikawa S."/>
            <person name="Yamada K."/>
            <person name="Nakamura Y."/>
            <person name="Ichinomiya M."/>
            <person name="Sato N."/>
            <person name="Blanc-Mathieu R."/>
            <person name="Endo H."/>
            <person name="Kuwata A."/>
            <person name="Ogata H."/>
        </authorList>
    </citation>
    <scope>NUCLEOTIDE SEQUENCE [LARGE SCALE GENOMIC DNA]</scope>
    <source>
        <strain evidence="4">NIES 3700</strain>
    </source>
</reference>
<evidence type="ECO:0000313" key="3">
    <source>
        <dbReference type="EMBL" id="GMH49216.1"/>
    </source>
</evidence>
<evidence type="ECO:0000313" key="4">
    <source>
        <dbReference type="Proteomes" id="UP001165122"/>
    </source>
</evidence>